<dbReference type="PANTHER" id="PTHR12215:SF10">
    <property type="entry name" value="L-AMINOADIPATE-SEMIALDEHYDE DEHYDROGENASE-PHOSPHOPANTETHEINYL TRANSFERASE"/>
    <property type="match status" value="1"/>
</dbReference>
<dbReference type="GO" id="GO:0005829">
    <property type="term" value="C:cytosol"/>
    <property type="evidence" value="ECO:0007669"/>
    <property type="project" value="TreeGrafter"/>
</dbReference>
<sequence>MTLDPEQIHLWCAFFDEIKDERLLTQYRSLLTEQERCRERSFYFTRDRHRYLVTRALERTVLSRYAPIAPEHWSFRTNPYGRPEIANDDHIARKIVFNISHTQSLIVFGVTCCNALGIDTENVRIRTAPIEIAGNFFSCSEVEELHTHSAEARQERFFQYWTLKESYIKARGMGLSIPLDQFAFHIQEERRISVSMQRNLNDFPARWRFWQLRLSANYIIAVCADRSNRSDQQLVLKKVVPLGEEQALNYSLLLSSE</sequence>
<dbReference type="Pfam" id="PF22624">
    <property type="entry name" value="AASDHPPT_N"/>
    <property type="match status" value="1"/>
</dbReference>
<feature type="domain" description="4'-phosphopantetheinyl transferase N-terminal" evidence="4">
    <location>
        <begin position="26"/>
        <end position="108"/>
    </location>
</feature>
<proteinExistence type="inferred from homology"/>
<name>A0A2S6HIT1_9GAMM</name>
<dbReference type="GO" id="GO:0008897">
    <property type="term" value="F:holo-[acyl-carrier-protein] synthase activity"/>
    <property type="evidence" value="ECO:0007669"/>
    <property type="project" value="InterPro"/>
</dbReference>
<dbReference type="Gene3D" id="3.90.470.20">
    <property type="entry name" value="4'-phosphopantetheinyl transferase domain"/>
    <property type="match status" value="2"/>
</dbReference>
<organism evidence="5 6">
    <name type="scientific">Methylobacter tundripaludum</name>
    <dbReference type="NCBI Taxonomy" id="173365"/>
    <lineage>
        <taxon>Bacteria</taxon>
        <taxon>Pseudomonadati</taxon>
        <taxon>Pseudomonadota</taxon>
        <taxon>Gammaproteobacteria</taxon>
        <taxon>Methylococcales</taxon>
        <taxon>Methylococcaceae</taxon>
        <taxon>Methylobacter</taxon>
    </lineage>
</organism>
<evidence type="ECO:0000259" key="4">
    <source>
        <dbReference type="Pfam" id="PF22624"/>
    </source>
</evidence>
<protein>
    <submittedName>
        <fullName evidence="5">4'-phosphopantetheinyl transferase</fullName>
    </submittedName>
</protein>
<dbReference type="GO" id="GO:0000287">
    <property type="term" value="F:magnesium ion binding"/>
    <property type="evidence" value="ECO:0007669"/>
    <property type="project" value="InterPro"/>
</dbReference>
<accession>A0A2S6HIT1</accession>
<dbReference type="PANTHER" id="PTHR12215">
    <property type="entry name" value="PHOSPHOPANTETHEINE TRANSFERASE"/>
    <property type="match status" value="1"/>
</dbReference>
<evidence type="ECO:0000256" key="1">
    <source>
        <dbReference type="ARBA" id="ARBA00010990"/>
    </source>
</evidence>
<evidence type="ECO:0000313" key="5">
    <source>
        <dbReference type="EMBL" id="PPK77303.1"/>
    </source>
</evidence>
<gene>
    <name evidence="5" type="ORF">B0F87_102415</name>
</gene>
<comment type="caution">
    <text evidence="5">The sequence shown here is derived from an EMBL/GenBank/DDBJ whole genome shotgun (WGS) entry which is preliminary data.</text>
</comment>
<dbReference type="SUPFAM" id="SSF56214">
    <property type="entry name" value="4'-phosphopantetheinyl transferase"/>
    <property type="match status" value="2"/>
</dbReference>
<dbReference type="RefSeq" id="WP_104427986.1">
    <property type="nucleotide sequence ID" value="NZ_PTIZ01000002.1"/>
</dbReference>
<dbReference type="Proteomes" id="UP000240010">
    <property type="component" value="Unassembled WGS sequence"/>
</dbReference>
<comment type="similarity">
    <text evidence="1">Belongs to the P-Pant transferase superfamily. Gsp/Sfp/HetI/AcpT family.</text>
</comment>
<dbReference type="Pfam" id="PF01648">
    <property type="entry name" value="ACPS"/>
    <property type="match status" value="1"/>
</dbReference>
<dbReference type="InterPro" id="IPR008278">
    <property type="entry name" value="4-PPantetheinyl_Trfase_dom"/>
</dbReference>
<reference evidence="5 6" key="1">
    <citation type="submission" date="2018-02" db="EMBL/GenBank/DDBJ databases">
        <title>Subsurface microbial communities from deep shales in Ohio and West Virginia, USA.</title>
        <authorList>
            <person name="Wrighton K."/>
        </authorList>
    </citation>
    <scope>NUCLEOTIDE SEQUENCE [LARGE SCALE GENOMIC DNA]</scope>
    <source>
        <strain evidence="5 6">OWC-DMM</strain>
    </source>
</reference>
<dbReference type="InterPro" id="IPR037143">
    <property type="entry name" value="4-PPantetheinyl_Trfase_dom_sf"/>
</dbReference>
<dbReference type="EMBL" id="PTIZ01000002">
    <property type="protein sequence ID" value="PPK77303.1"/>
    <property type="molecule type" value="Genomic_DNA"/>
</dbReference>
<dbReference type="InterPro" id="IPR055066">
    <property type="entry name" value="AASDHPPT_N"/>
</dbReference>
<feature type="domain" description="4'-phosphopantetheinyl transferase" evidence="3">
    <location>
        <begin position="116"/>
        <end position="223"/>
    </location>
</feature>
<dbReference type="InterPro" id="IPR050559">
    <property type="entry name" value="P-Pant_transferase_sf"/>
</dbReference>
<dbReference type="GO" id="GO:0019878">
    <property type="term" value="P:lysine biosynthetic process via aminoadipic acid"/>
    <property type="evidence" value="ECO:0007669"/>
    <property type="project" value="TreeGrafter"/>
</dbReference>
<keyword evidence="2 5" id="KW-0808">Transferase</keyword>
<evidence type="ECO:0000259" key="3">
    <source>
        <dbReference type="Pfam" id="PF01648"/>
    </source>
</evidence>
<evidence type="ECO:0000313" key="6">
    <source>
        <dbReference type="Proteomes" id="UP000240010"/>
    </source>
</evidence>
<dbReference type="AlphaFoldDB" id="A0A2S6HIT1"/>
<evidence type="ECO:0000256" key="2">
    <source>
        <dbReference type="ARBA" id="ARBA00022679"/>
    </source>
</evidence>